<organism evidence="1 2">
    <name type="scientific">Streptomonospora salina</name>
    <dbReference type="NCBI Taxonomy" id="104205"/>
    <lineage>
        <taxon>Bacteria</taxon>
        <taxon>Bacillati</taxon>
        <taxon>Actinomycetota</taxon>
        <taxon>Actinomycetes</taxon>
        <taxon>Streptosporangiales</taxon>
        <taxon>Nocardiopsidaceae</taxon>
        <taxon>Streptomonospora</taxon>
    </lineage>
</organism>
<protein>
    <recommendedName>
        <fullName evidence="3">Methyltransferase</fullName>
    </recommendedName>
</protein>
<accession>A0A841E7M2</accession>
<dbReference type="AlphaFoldDB" id="A0A841E7M2"/>
<dbReference type="PIRSF" id="PIRSF017393">
    <property type="entry name" value="MTase_SAV2177"/>
    <property type="match status" value="1"/>
</dbReference>
<dbReference type="Gene3D" id="3.40.50.150">
    <property type="entry name" value="Vaccinia Virus protein VP39"/>
    <property type="match status" value="1"/>
</dbReference>
<dbReference type="Pfam" id="PF04672">
    <property type="entry name" value="Methyltransf_19"/>
    <property type="match status" value="1"/>
</dbReference>
<dbReference type="EMBL" id="JACHLY010000001">
    <property type="protein sequence ID" value="MBB5999145.1"/>
    <property type="molecule type" value="Genomic_DNA"/>
</dbReference>
<gene>
    <name evidence="1" type="ORF">HNR25_002896</name>
</gene>
<dbReference type="SUPFAM" id="SSF53335">
    <property type="entry name" value="S-adenosyl-L-methionine-dependent methyltransferases"/>
    <property type="match status" value="1"/>
</dbReference>
<evidence type="ECO:0000313" key="2">
    <source>
        <dbReference type="Proteomes" id="UP000578077"/>
    </source>
</evidence>
<dbReference type="InterPro" id="IPR029063">
    <property type="entry name" value="SAM-dependent_MTases_sf"/>
</dbReference>
<dbReference type="InterPro" id="IPR006764">
    <property type="entry name" value="SAM_dep_MeTrfase_SAV2177_type"/>
</dbReference>
<name>A0A841E7M2_9ACTN</name>
<dbReference type="Proteomes" id="UP000578077">
    <property type="component" value="Unassembled WGS sequence"/>
</dbReference>
<sequence>MSTDTTPGGGHGVPTVASAARLYDYYLGGKNNFAVDRDLARQIEQRVPEIKRMARVNRQFLGRAVDYMAGHGVDQFLDIGSGLPAENPVHEVARRHCPEARVVYVDHDPVVRVHAEALLADRAEITGVIEADMRDPESILAHQELTSRIDPNRPVGLLMVAMLHFLPDHEDPYGLLRRYLERLPAGSYVAISHVENETAPERAAALEQLYAATNSPGQTRSHAEIARFFDGLELVDPPGLTHGGDWAPGPTPVPDAADYMPREHTWGLAGVARLPG</sequence>
<keyword evidence="2" id="KW-1185">Reference proteome</keyword>
<evidence type="ECO:0000313" key="1">
    <source>
        <dbReference type="EMBL" id="MBB5999145.1"/>
    </source>
</evidence>
<reference evidence="1 2" key="1">
    <citation type="submission" date="2020-08" db="EMBL/GenBank/DDBJ databases">
        <title>Sequencing the genomes of 1000 actinobacteria strains.</title>
        <authorList>
            <person name="Klenk H.-P."/>
        </authorList>
    </citation>
    <scope>NUCLEOTIDE SEQUENCE [LARGE SCALE GENOMIC DNA]</scope>
    <source>
        <strain evidence="1 2">DSM 44593</strain>
    </source>
</reference>
<evidence type="ECO:0008006" key="3">
    <source>
        <dbReference type="Google" id="ProtNLM"/>
    </source>
</evidence>
<proteinExistence type="predicted"/>
<comment type="caution">
    <text evidence="1">The sequence shown here is derived from an EMBL/GenBank/DDBJ whole genome shotgun (WGS) entry which is preliminary data.</text>
</comment>
<dbReference type="RefSeq" id="WP_184635872.1">
    <property type="nucleotide sequence ID" value="NZ_BAABKT010000010.1"/>
</dbReference>